<evidence type="ECO:0000313" key="2">
    <source>
        <dbReference type="EMBL" id="NHR04518.1"/>
    </source>
</evidence>
<keyword evidence="1" id="KW-0812">Transmembrane</keyword>
<keyword evidence="1" id="KW-0472">Membrane</keyword>
<evidence type="ECO:0000313" key="3">
    <source>
        <dbReference type="Proteomes" id="UP001515641"/>
    </source>
</evidence>
<comment type="caution">
    <text evidence="2">The sequence shown here is derived from an EMBL/GenBank/DDBJ whole genome shotgun (WGS) entry which is preliminary data.</text>
</comment>
<protein>
    <submittedName>
        <fullName evidence="2">Uncharacterized protein</fullName>
    </submittedName>
</protein>
<dbReference type="RefSeq" id="WP_166451028.1">
    <property type="nucleotide sequence ID" value="NZ_JAAOMA010000004.1"/>
</dbReference>
<keyword evidence="3" id="KW-1185">Reference proteome</keyword>
<feature type="transmembrane region" description="Helical" evidence="1">
    <location>
        <begin position="12"/>
        <end position="30"/>
    </location>
</feature>
<gene>
    <name evidence="2" type="ORF">HA052_04845</name>
</gene>
<proteinExistence type="predicted"/>
<reference evidence="2 3" key="1">
    <citation type="submission" date="2020-03" db="EMBL/GenBank/DDBJ databases">
        <title>Draft genome sequence of environmentally isolated cultures.</title>
        <authorList>
            <person name="Wilson H.S."/>
            <person name="De Leon M.E."/>
        </authorList>
    </citation>
    <scope>NUCLEOTIDE SEQUENCE [LARGE SCALE GENOMIC DNA]</scope>
    <source>
        <strain evidence="2 3">HSC-31F16</strain>
    </source>
</reference>
<accession>A0ABX0L624</accession>
<name>A0ABX0L624_9NEIS</name>
<keyword evidence="1" id="KW-1133">Transmembrane helix</keyword>
<sequence length="49" mass="5891">MELLISDEAFFWLLFTILMLGCLVIGGIWADHQDRKQDQQQRVSRHRQF</sequence>
<dbReference type="Proteomes" id="UP001515641">
    <property type="component" value="Unassembled WGS sequence"/>
</dbReference>
<evidence type="ECO:0000256" key="1">
    <source>
        <dbReference type="SAM" id="Phobius"/>
    </source>
</evidence>
<dbReference type="EMBL" id="JAAOMA010000004">
    <property type="protein sequence ID" value="NHR04518.1"/>
    <property type="molecule type" value="Genomic_DNA"/>
</dbReference>
<organism evidence="2 3">
    <name type="scientific">Chromobacterium fluminis</name>
    <dbReference type="NCBI Taxonomy" id="3044269"/>
    <lineage>
        <taxon>Bacteria</taxon>
        <taxon>Pseudomonadati</taxon>
        <taxon>Pseudomonadota</taxon>
        <taxon>Betaproteobacteria</taxon>
        <taxon>Neisseriales</taxon>
        <taxon>Chromobacteriaceae</taxon>
        <taxon>Chromobacterium</taxon>
    </lineage>
</organism>